<dbReference type="EMBL" id="HM144387">
    <property type="protein sequence ID" value="ADH03328.1"/>
    <property type="molecule type" value="Genomic_DNA"/>
</dbReference>
<reference evidence="1 2" key="1">
    <citation type="submission" date="2013-01" db="EMBL/GenBank/DDBJ databases">
        <title>Large myovirus of Bacillus.</title>
        <authorList>
            <person name="Klumpp J."/>
            <person name="Beyer W."/>
            <person name="Loessner M.J."/>
        </authorList>
    </citation>
    <scope>NUCLEOTIDE SEQUENCE [LARGE SCALE GENOMIC DNA]</scope>
</reference>
<name>G9B1T3_9CAUD</name>
<dbReference type="KEGG" id="vg:11536838"/>
<evidence type="ECO:0000313" key="2">
    <source>
        <dbReference type="Proteomes" id="UP000005445"/>
    </source>
</evidence>
<sequence>MIMTDRIQKGEELVIINTNSFNRKFKKVMYETVIVTDVSEIESGVVECMYNGIRFADELQNKLILPLLILKRKNQLNDDEYDMFVSVNKGKLMESKSKEIALTAFNEQIKRKEINTKWIIEMINTIAGLYNLDKEELGQKTYNNMHGLIMEAVAKQNKQGVN</sequence>
<organism evidence="1 2">
    <name type="scientific">Bacillus phage W.Ph</name>
    <dbReference type="NCBI Taxonomy" id="764595"/>
    <lineage>
        <taxon>Viruses</taxon>
        <taxon>Duplodnaviria</taxon>
        <taxon>Heunggongvirae</taxon>
        <taxon>Uroviricota</taxon>
        <taxon>Caudoviricetes</taxon>
        <taxon>Herelleviridae</taxon>
        <taxon>Bastillevirinae</taxon>
        <taxon>Wphvirus</taxon>
        <taxon>Wphvirus WPh</taxon>
    </lineage>
</organism>
<accession>G9B1T3</accession>
<dbReference type="RefSeq" id="YP_004957197.1">
    <property type="nucleotide sequence ID" value="NC_016563.1"/>
</dbReference>
<keyword evidence="2" id="KW-1185">Reference proteome</keyword>
<dbReference type="GeneID" id="11536838"/>
<protein>
    <submittedName>
        <fullName evidence="1">Gp182</fullName>
    </submittedName>
</protein>
<evidence type="ECO:0000313" key="1">
    <source>
        <dbReference type="EMBL" id="ADH03328.1"/>
    </source>
</evidence>
<dbReference type="Proteomes" id="UP000005445">
    <property type="component" value="Segment"/>
</dbReference>
<dbReference type="OrthoDB" id="14437at10239"/>
<proteinExistence type="predicted"/>